<name>F7SVH5_9BURK</name>
<protein>
    <submittedName>
        <fullName evidence="2">Uncharacterized protein</fullName>
    </submittedName>
</protein>
<keyword evidence="1" id="KW-0812">Transmembrane</keyword>
<dbReference type="EMBL" id="AFRQ01000027">
    <property type="protein sequence ID" value="EGP47906.1"/>
    <property type="molecule type" value="Genomic_DNA"/>
</dbReference>
<dbReference type="HOGENOM" id="CLU_213603_0_0_4"/>
<keyword evidence="1" id="KW-1133">Transmembrane helix</keyword>
<reference evidence="2 3" key="1">
    <citation type="submission" date="2011-06" db="EMBL/GenBank/DDBJ databases">
        <authorList>
            <person name="Bador J."/>
            <person name="Amoureux L."/>
            <person name="Neuwirth C."/>
        </authorList>
    </citation>
    <scope>NUCLEOTIDE SEQUENCE [LARGE SCALE GENOMIC DNA]</scope>
    <source>
        <strain evidence="2 3">AXX-A</strain>
    </source>
</reference>
<organism evidence="2 3">
    <name type="scientific">Achromobacter insuavis AXX-A</name>
    <dbReference type="NCBI Taxonomy" id="1003200"/>
    <lineage>
        <taxon>Bacteria</taxon>
        <taxon>Pseudomonadati</taxon>
        <taxon>Pseudomonadota</taxon>
        <taxon>Betaproteobacteria</taxon>
        <taxon>Burkholderiales</taxon>
        <taxon>Alcaligenaceae</taxon>
        <taxon>Achromobacter</taxon>
    </lineage>
</organism>
<dbReference type="Proteomes" id="UP000004853">
    <property type="component" value="Unassembled WGS sequence"/>
</dbReference>
<evidence type="ECO:0000313" key="3">
    <source>
        <dbReference type="Proteomes" id="UP000004853"/>
    </source>
</evidence>
<feature type="transmembrane region" description="Helical" evidence="1">
    <location>
        <begin position="21"/>
        <end position="39"/>
    </location>
</feature>
<accession>F7SVH5</accession>
<dbReference type="PATRIC" id="fig|1003200.3.peg.642"/>
<proteinExistence type="predicted"/>
<dbReference type="AlphaFoldDB" id="F7SVH5"/>
<evidence type="ECO:0000313" key="2">
    <source>
        <dbReference type="EMBL" id="EGP47906.1"/>
    </source>
</evidence>
<sequence length="56" mass="6262">MSIMTDAPSAPSARRHRGWRLAGWAALALVLGLAFWGYTQPEMQIHWENLASMCGF</sequence>
<keyword evidence="1" id="KW-0472">Membrane</keyword>
<gene>
    <name evidence="2" type="ORF">AXXA_03349</name>
</gene>
<comment type="caution">
    <text evidence="2">The sequence shown here is derived from an EMBL/GenBank/DDBJ whole genome shotgun (WGS) entry which is preliminary data.</text>
</comment>
<evidence type="ECO:0000256" key="1">
    <source>
        <dbReference type="SAM" id="Phobius"/>
    </source>
</evidence>